<keyword evidence="1" id="KW-0812">Transmembrane</keyword>
<evidence type="ECO:0000256" key="1">
    <source>
        <dbReference type="SAM" id="Phobius"/>
    </source>
</evidence>
<feature type="transmembrane region" description="Helical" evidence="1">
    <location>
        <begin position="82"/>
        <end position="102"/>
    </location>
</feature>
<evidence type="ECO:0000313" key="2">
    <source>
        <dbReference type="EMBL" id="BBE16414.1"/>
    </source>
</evidence>
<sequence>MIQRIQSVYLLVSTLLLGLLFLLPFAEIVKDGAIYTFNFKGILLDGAVQQSGIAISVFIVVLMALHGFAISSFKNRKRQKMIVIYIILMLLVLFGLFIYYTYLSFSGAQIGLKIGAILPLVAIVIDYLAIRAIDKDEALIRSIDRIR</sequence>
<evidence type="ECO:0008006" key="4">
    <source>
        <dbReference type="Google" id="ProtNLM"/>
    </source>
</evidence>
<dbReference type="Proteomes" id="UP001193389">
    <property type="component" value="Chromosome"/>
</dbReference>
<organism evidence="2 3">
    <name type="scientific">Aquipluma nitroreducens</name>
    <dbReference type="NCBI Taxonomy" id="2010828"/>
    <lineage>
        <taxon>Bacteria</taxon>
        <taxon>Pseudomonadati</taxon>
        <taxon>Bacteroidota</taxon>
        <taxon>Bacteroidia</taxon>
        <taxon>Marinilabiliales</taxon>
        <taxon>Prolixibacteraceae</taxon>
        <taxon>Aquipluma</taxon>
    </lineage>
</organism>
<gene>
    <name evidence="2" type="ORF">AQPE_0552</name>
</gene>
<accession>A0A5K7S4Y4</accession>
<dbReference type="InterPro" id="IPR025635">
    <property type="entry name" value="DUF4293"/>
</dbReference>
<dbReference type="AlphaFoldDB" id="A0A5K7S4Y4"/>
<dbReference type="KEGG" id="anf:AQPE_0552"/>
<name>A0A5K7S4Y4_9BACT</name>
<feature type="transmembrane region" description="Helical" evidence="1">
    <location>
        <begin position="114"/>
        <end position="133"/>
    </location>
</feature>
<reference evidence="2" key="1">
    <citation type="journal article" date="2020" name="Int. J. Syst. Evol. Microbiol.">
        <title>Aquipluma nitroreducens gen. nov. sp. nov., a novel facultatively anaerobic bacterium isolated from a freshwater lake.</title>
        <authorList>
            <person name="Watanabe M."/>
            <person name="Kojima H."/>
            <person name="Fukui M."/>
        </authorList>
    </citation>
    <scope>NUCLEOTIDE SEQUENCE</scope>
    <source>
        <strain evidence="2">MeG22</strain>
    </source>
</reference>
<feature type="transmembrane region" description="Helical" evidence="1">
    <location>
        <begin position="50"/>
        <end position="70"/>
    </location>
</feature>
<protein>
    <recommendedName>
        <fullName evidence="4">DUF4293 family protein</fullName>
    </recommendedName>
</protein>
<evidence type="ECO:0000313" key="3">
    <source>
        <dbReference type="Proteomes" id="UP001193389"/>
    </source>
</evidence>
<keyword evidence="3" id="KW-1185">Reference proteome</keyword>
<dbReference type="Pfam" id="PF14126">
    <property type="entry name" value="DUF4293"/>
    <property type="match status" value="1"/>
</dbReference>
<keyword evidence="1" id="KW-1133">Transmembrane helix</keyword>
<dbReference type="EMBL" id="AP018694">
    <property type="protein sequence ID" value="BBE16414.1"/>
    <property type="molecule type" value="Genomic_DNA"/>
</dbReference>
<proteinExistence type="predicted"/>
<dbReference type="RefSeq" id="WP_318349493.1">
    <property type="nucleotide sequence ID" value="NZ_AP018694.1"/>
</dbReference>
<keyword evidence="1" id="KW-0472">Membrane</keyword>